<organism evidence="1">
    <name type="scientific">marine sediment metagenome</name>
    <dbReference type="NCBI Taxonomy" id="412755"/>
    <lineage>
        <taxon>unclassified sequences</taxon>
        <taxon>metagenomes</taxon>
        <taxon>ecological metagenomes</taxon>
    </lineage>
</organism>
<evidence type="ECO:0008006" key="2">
    <source>
        <dbReference type="Google" id="ProtNLM"/>
    </source>
</evidence>
<dbReference type="InterPro" id="IPR005335">
    <property type="entry name" value="Terminase_ssu"/>
</dbReference>
<dbReference type="AlphaFoldDB" id="A0A0F9UPR4"/>
<dbReference type="GO" id="GO:0051276">
    <property type="term" value="P:chromosome organization"/>
    <property type="evidence" value="ECO:0007669"/>
    <property type="project" value="InterPro"/>
</dbReference>
<accession>A0A0F9UPR4</accession>
<protein>
    <recommendedName>
        <fullName evidence="2">Terminase small subunit</fullName>
    </recommendedName>
</protein>
<reference evidence="1" key="1">
    <citation type="journal article" date="2015" name="Nature">
        <title>Complex archaea that bridge the gap between prokaryotes and eukaryotes.</title>
        <authorList>
            <person name="Spang A."/>
            <person name="Saw J.H."/>
            <person name="Jorgensen S.L."/>
            <person name="Zaremba-Niedzwiedzka K."/>
            <person name="Martijn J."/>
            <person name="Lind A.E."/>
            <person name="van Eijk R."/>
            <person name="Schleper C."/>
            <person name="Guy L."/>
            <person name="Ettema T.J."/>
        </authorList>
    </citation>
    <scope>NUCLEOTIDE SEQUENCE</scope>
</reference>
<dbReference type="Pfam" id="PF03592">
    <property type="entry name" value="Terminase_2"/>
    <property type="match status" value="1"/>
</dbReference>
<evidence type="ECO:0000313" key="1">
    <source>
        <dbReference type="EMBL" id="KKN55598.1"/>
    </source>
</evidence>
<dbReference type="Gene3D" id="1.10.10.1400">
    <property type="entry name" value="Terminase, small subunit, N-terminal DNA-binding domain, HTH motif"/>
    <property type="match status" value="1"/>
</dbReference>
<sequence>MPEPNQTQAIIKAGSTQRGASAQVYATQLLSKPMVKGYLDHLRADSAKKAGKTVVDAINELVSIAFKESEGKPTYKNRIVALKELLDRWQGKPKQSVEVKAVILKRELTDAEVKALMVDEVLPKEETDLAIAT</sequence>
<dbReference type="InterPro" id="IPR038713">
    <property type="entry name" value="Terminase_Gp1_N_sf"/>
</dbReference>
<gene>
    <name evidence="1" type="ORF">LCGC14_0580700</name>
</gene>
<comment type="caution">
    <text evidence="1">The sequence shown here is derived from an EMBL/GenBank/DDBJ whole genome shotgun (WGS) entry which is preliminary data.</text>
</comment>
<name>A0A0F9UPR4_9ZZZZ</name>
<proteinExistence type="predicted"/>
<dbReference type="EMBL" id="LAZR01000878">
    <property type="protein sequence ID" value="KKN55598.1"/>
    <property type="molecule type" value="Genomic_DNA"/>
</dbReference>